<evidence type="ECO:0000313" key="7">
    <source>
        <dbReference type="EMBL" id="JAP16100.1"/>
    </source>
</evidence>
<evidence type="ECO:0000256" key="1">
    <source>
        <dbReference type="ARBA" id="ARBA00004123"/>
    </source>
</evidence>
<dbReference type="SMART" id="SM01019">
    <property type="entry name" value="B3"/>
    <property type="match status" value="1"/>
</dbReference>
<sequence length="143" mass="15750">MLGARRPHFLVGFNPSMNSEKLKIPSKFIKHMEGRASGTTVLVGPSGNAWPVDLIQQDDGLFFHNGWVSFVKDHCLETGDSLVFRYDSDLHFTVQVSDDIPSECISSQDTHGLASSKDGYTPEDAICSYAGRNKALRSTNLES</sequence>
<dbReference type="PROSITE" id="PS50863">
    <property type="entry name" value="B3"/>
    <property type="match status" value="1"/>
</dbReference>
<accession>A0A0V0H6X3</accession>
<dbReference type="GO" id="GO:0005634">
    <property type="term" value="C:nucleus"/>
    <property type="evidence" value="ECO:0007669"/>
    <property type="project" value="UniProtKB-SubCell"/>
</dbReference>
<keyword evidence="3" id="KW-0238">DNA-binding</keyword>
<dbReference type="AlphaFoldDB" id="A0A0V0H6X3"/>
<dbReference type="GO" id="GO:0003677">
    <property type="term" value="F:DNA binding"/>
    <property type="evidence" value="ECO:0007669"/>
    <property type="project" value="UniProtKB-KW"/>
</dbReference>
<evidence type="ECO:0000256" key="2">
    <source>
        <dbReference type="ARBA" id="ARBA00023015"/>
    </source>
</evidence>
<dbReference type="CDD" id="cd10017">
    <property type="entry name" value="B3_DNA"/>
    <property type="match status" value="1"/>
</dbReference>
<dbReference type="InterPro" id="IPR003340">
    <property type="entry name" value="B3_DNA-bd"/>
</dbReference>
<dbReference type="Gene3D" id="2.40.330.10">
    <property type="entry name" value="DNA-binding pseudobarrel domain"/>
    <property type="match status" value="1"/>
</dbReference>
<proteinExistence type="predicted"/>
<evidence type="ECO:0000259" key="6">
    <source>
        <dbReference type="PROSITE" id="PS50863"/>
    </source>
</evidence>
<keyword evidence="5" id="KW-0539">Nucleus</keyword>
<dbReference type="InterPro" id="IPR050655">
    <property type="entry name" value="Plant_B3_domain"/>
</dbReference>
<reference evidence="7" key="1">
    <citation type="submission" date="2015-12" db="EMBL/GenBank/DDBJ databases">
        <title>Gene expression during late stages of embryo sac development: a critical building block for successful pollen-pistil interactions.</title>
        <authorList>
            <person name="Liu Y."/>
            <person name="Joly V."/>
            <person name="Sabar M."/>
            <person name="Matton D.P."/>
        </authorList>
    </citation>
    <scope>NUCLEOTIDE SEQUENCE</scope>
</reference>
<dbReference type="InterPro" id="IPR015300">
    <property type="entry name" value="DNA-bd_pseudobarrel_sf"/>
</dbReference>
<keyword evidence="2" id="KW-0805">Transcription regulation</keyword>
<dbReference type="PANTHER" id="PTHR31920">
    <property type="entry name" value="B3 DOMAIN-CONTAINING"/>
    <property type="match status" value="1"/>
</dbReference>
<dbReference type="PANTHER" id="PTHR31920:SF145">
    <property type="entry name" value="B3 DOMAIN-CONTAINING PROTEIN REM20-LIKE ISOFORM X1"/>
    <property type="match status" value="1"/>
</dbReference>
<organism evidence="7">
    <name type="scientific">Solanum chacoense</name>
    <name type="common">Chaco potato</name>
    <dbReference type="NCBI Taxonomy" id="4108"/>
    <lineage>
        <taxon>Eukaryota</taxon>
        <taxon>Viridiplantae</taxon>
        <taxon>Streptophyta</taxon>
        <taxon>Embryophyta</taxon>
        <taxon>Tracheophyta</taxon>
        <taxon>Spermatophyta</taxon>
        <taxon>Magnoliopsida</taxon>
        <taxon>eudicotyledons</taxon>
        <taxon>Gunneridae</taxon>
        <taxon>Pentapetalae</taxon>
        <taxon>asterids</taxon>
        <taxon>lamiids</taxon>
        <taxon>Solanales</taxon>
        <taxon>Solanaceae</taxon>
        <taxon>Solanoideae</taxon>
        <taxon>Solaneae</taxon>
        <taxon>Solanum</taxon>
    </lineage>
</organism>
<dbReference type="EMBL" id="GEDG01024271">
    <property type="protein sequence ID" value="JAP16100.1"/>
    <property type="molecule type" value="Transcribed_RNA"/>
</dbReference>
<keyword evidence="4" id="KW-0804">Transcription</keyword>
<evidence type="ECO:0000256" key="5">
    <source>
        <dbReference type="ARBA" id="ARBA00023242"/>
    </source>
</evidence>
<comment type="subcellular location">
    <subcellularLocation>
        <location evidence="1">Nucleus</location>
    </subcellularLocation>
</comment>
<dbReference type="SUPFAM" id="SSF101936">
    <property type="entry name" value="DNA-binding pseudobarrel domain"/>
    <property type="match status" value="1"/>
</dbReference>
<protein>
    <submittedName>
        <fullName evidence="7">Putative ovule protein</fullName>
    </submittedName>
</protein>
<name>A0A0V0H6X3_SOLCH</name>
<dbReference type="Pfam" id="PF02362">
    <property type="entry name" value="B3"/>
    <property type="match status" value="1"/>
</dbReference>
<evidence type="ECO:0000256" key="4">
    <source>
        <dbReference type="ARBA" id="ARBA00023163"/>
    </source>
</evidence>
<feature type="domain" description="TF-B3" evidence="6">
    <location>
        <begin position="7"/>
        <end position="100"/>
    </location>
</feature>
<evidence type="ECO:0000256" key="3">
    <source>
        <dbReference type="ARBA" id="ARBA00023125"/>
    </source>
</evidence>